<dbReference type="EMBL" id="CP042382">
    <property type="protein sequence ID" value="QEA38278.1"/>
    <property type="molecule type" value="Genomic_DNA"/>
</dbReference>
<keyword evidence="2" id="KW-1133">Transmembrane helix</keyword>
<dbReference type="OrthoDB" id="5720638at2"/>
<dbReference type="Proteomes" id="UP000321272">
    <property type="component" value="Chromosome"/>
</dbReference>
<keyword evidence="2" id="KW-0812">Transmembrane</keyword>
<organism evidence="3 4">
    <name type="scientific">Pistricoccus aurantiacus</name>
    <dbReference type="NCBI Taxonomy" id="1883414"/>
    <lineage>
        <taxon>Bacteria</taxon>
        <taxon>Pseudomonadati</taxon>
        <taxon>Pseudomonadota</taxon>
        <taxon>Gammaproteobacteria</taxon>
        <taxon>Oceanospirillales</taxon>
        <taxon>Halomonadaceae</taxon>
        <taxon>Pistricoccus</taxon>
    </lineage>
</organism>
<dbReference type="AlphaFoldDB" id="A0A5B8SU28"/>
<feature type="transmembrane region" description="Helical" evidence="2">
    <location>
        <begin position="388"/>
        <end position="408"/>
    </location>
</feature>
<keyword evidence="4" id="KW-1185">Reference proteome</keyword>
<gene>
    <name evidence="3" type="ORF">FGL86_03780</name>
</gene>
<keyword evidence="2" id="KW-0472">Membrane</keyword>
<evidence type="ECO:0000313" key="4">
    <source>
        <dbReference type="Proteomes" id="UP000321272"/>
    </source>
</evidence>
<feature type="compositionally biased region" description="Polar residues" evidence="1">
    <location>
        <begin position="449"/>
        <end position="459"/>
    </location>
</feature>
<protein>
    <recommendedName>
        <fullName evidence="5">Dystroglycan-type cadherin-like domain-containing protein</fullName>
    </recommendedName>
</protein>
<reference evidence="3 4" key="1">
    <citation type="submission" date="2019-06" db="EMBL/GenBank/DDBJ databases">
        <title>Genome analyses of bacteria isolated from kimchi.</title>
        <authorList>
            <person name="Lee S."/>
            <person name="Ahn S."/>
            <person name="Roh S."/>
        </authorList>
    </citation>
    <scope>NUCLEOTIDE SEQUENCE [LARGE SCALE GENOMIC DNA]</scope>
    <source>
        <strain evidence="3 4">CBA4606</strain>
    </source>
</reference>
<evidence type="ECO:0000256" key="1">
    <source>
        <dbReference type="SAM" id="MobiDB-lite"/>
    </source>
</evidence>
<feature type="compositionally biased region" description="Basic and acidic residues" evidence="1">
    <location>
        <begin position="417"/>
        <end position="440"/>
    </location>
</feature>
<accession>A0A5B8SU28</accession>
<sequence>MTDKKTEAQRFWEAITLDPILADDFYKLGVSLVPSTTPLDDADAFLFQHGYLTDTATLIEVYEELLDTSLIPWFGVYSLYTADDDERHVLEVRKAGVWFDAAPIHRYTIKDATLGWDTTGTAPANESKGELTFRNVGLEATDPAVYFGPICEGTFTPTAGKELKGLKGKRGVYGKAAVTGDDEAVDSLAFWAGHYGVRRVSAEGATVEFVPPDLVLDPSGSVDYDGPVSASFANNILSWESGANSANTSKGRIKFALDAYGNKTFRGAIVADAQAGTATDIPINAIGGRYEDFPQSSDLEILTAVCQAGVIGSTYTQTLVASGGTAPYTWQTQSQLPKGLALSKDAITGTPTEDGAFSLTIQVDDAKGATAKRSMGLSIAANRSPVNVASVSMNVVAVATAFASAMLFHKLKRRQQKKDAQSKAEAAADARRSDARRNDDPDNIALDDMTQSANAQSSLHEVARQADERSKAAAKEVSRQERRRRKAKANKDAAEAAQKNHEAARDAATDETTRDAEQAKADAEAEKANEAEQQMEDAGRARDAESEESRSNEEAADSAHAVEVV</sequence>
<feature type="compositionally biased region" description="Basic and acidic residues" evidence="1">
    <location>
        <begin position="461"/>
        <end position="480"/>
    </location>
</feature>
<dbReference type="Gene3D" id="2.60.40.10">
    <property type="entry name" value="Immunoglobulins"/>
    <property type="match status" value="1"/>
</dbReference>
<feature type="compositionally biased region" description="Basic and acidic residues" evidence="1">
    <location>
        <begin position="537"/>
        <end position="553"/>
    </location>
</feature>
<dbReference type="RefSeq" id="WP_147183346.1">
    <property type="nucleotide sequence ID" value="NZ_CP042382.1"/>
</dbReference>
<evidence type="ECO:0000313" key="3">
    <source>
        <dbReference type="EMBL" id="QEA38278.1"/>
    </source>
</evidence>
<name>A0A5B8SU28_9GAMM</name>
<evidence type="ECO:0000256" key="2">
    <source>
        <dbReference type="SAM" id="Phobius"/>
    </source>
</evidence>
<proteinExistence type="predicted"/>
<dbReference type="InterPro" id="IPR013783">
    <property type="entry name" value="Ig-like_fold"/>
</dbReference>
<evidence type="ECO:0008006" key="5">
    <source>
        <dbReference type="Google" id="ProtNLM"/>
    </source>
</evidence>
<feature type="compositionally biased region" description="Basic and acidic residues" evidence="1">
    <location>
        <begin position="489"/>
        <end position="530"/>
    </location>
</feature>
<dbReference type="KEGG" id="paur:FGL86_03780"/>
<dbReference type="Pfam" id="PF05345">
    <property type="entry name" value="He_PIG"/>
    <property type="match status" value="1"/>
</dbReference>
<feature type="region of interest" description="Disordered" evidence="1">
    <location>
        <begin position="414"/>
        <end position="565"/>
    </location>
</feature>